<keyword evidence="3" id="KW-1185">Reference proteome</keyword>
<organism evidence="2 3">
    <name type="scientific">Sinanodonta woodiana</name>
    <name type="common">Chinese pond mussel</name>
    <name type="synonym">Anodonta woodiana</name>
    <dbReference type="NCBI Taxonomy" id="1069815"/>
    <lineage>
        <taxon>Eukaryota</taxon>
        <taxon>Metazoa</taxon>
        <taxon>Spiralia</taxon>
        <taxon>Lophotrochozoa</taxon>
        <taxon>Mollusca</taxon>
        <taxon>Bivalvia</taxon>
        <taxon>Autobranchia</taxon>
        <taxon>Heteroconchia</taxon>
        <taxon>Palaeoheterodonta</taxon>
        <taxon>Unionida</taxon>
        <taxon>Unionoidea</taxon>
        <taxon>Unionidae</taxon>
        <taxon>Unioninae</taxon>
        <taxon>Sinanodonta</taxon>
    </lineage>
</organism>
<proteinExistence type="predicted"/>
<dbReference type="Pfam" id="PF07258">
    <property type="entry name" value="COMM_domain"/>
    <property type="match status" value="1"/>
</dbReference>
<sequence length="183" mass="20842">MAEGNVSINLLKKHSSKDCSSLLHGLVDGLCHRSHPTYQEYSKIWTLSEWWTLVDTFQDLIKSAVKESWTKDQILQRLEGLSDDYKTSVVDVISSRKEEIRSQLLAQTHNISQTVLSDFDWKLKLALSSDKISSLQEPLLTLNMDVLNDEKKETLSVELNRDDLKKLINSLEGANKALLQLKS</sequence>
<comment type="caution">
    <text evidence="2">The sequence shown here is derived from an EMBL/GenBank/DDBJ whole genome shotgun (WGS) entry which is preliminary data.</text>
</comment>
<gene>
    <name evidence="2" type="ORF">ACJMK2_031561</name>
</gene>
<dbReference type="PROSITE" id="PS51269">
    <property type="entry name" value="COMM"/>
    <property type="match status" value="1"/>
</dbReference>
<dbReference type="EMBL" id="JBJQND010000004">
    <property type="protein sequence ID" value="KAL3879259.1"/>
    <property type="molecule type" value="Genomic_DNA"/>
</dbReference>
<feature type="domain" description="COMM" evidence="1">
    <location>
        <begin position="115"/>
        <end position="182"/>
    </location>
</feature>
<dbReference type="Pfam" id="PF22838">
    <property type="entry name" value="COMMD8_HN"/>
    <property type="match status" value="1"/>
</dbReference>
<evidence type="ECO:0000259" key="1">
    <source>
        <dbReference type="PROSITE" id="PS51269"/>
    </source>
</evidence>
<accession>A0ABD3WZ68</accession>
<dbReference type="InterPro" id="IPR047155">
    <property type="entry name" value="COMMD4/6/7/8"/>
</dbReference>
<dbReference type="AlphaFoldDB" id="A0ABD3WZ68"/>
<reference evidence="2 3" key="1">
    <citation type="submission" date="2024-11" db="EMBL/GenBank/DDBJ databases">
        <title>Chromosome-level genome assembly of the freshwater bivalve Anodonta woodiana.</title>
        <authorList>
            <person name="Chen X."/>
        </authorList>
    </citation>
    <scope>NUCLEOTIDE SEQUENCE [LARGE SCALE GENOMIC DNA]</scope>
    <source>
        <strain evidence="2">MN2024</strain>
        <tissue evidence="2">Gills</tissue>
    </source>
</reference>
<name>A0ABD3WZ68_SINWO</name>
<evidence type="ECO:0000313" key="2">
    <source>
        <dbReference type="EMBL" id="KAL3879259.1"/>
    </source>
</evidence>
<dbReference type="InterPro" id="IPR055184">
    <property type="entry name" value="COMMD8_HN"/>
</dbReference>
<dbReference type="PANTHER" id="PTHR16231">
    <property type="entry name" value="COMM DOMAIN-CONTAINING PROTEIN 4-8 FAMILY MEMBER"/>
    <property type="match status" value="1"/>
</dbReference>
<evidence type="ECO:0000313" key="3">
    <source>
        <dbReference type="Proteomes" id="UP001634394"/>
    </source>
</evidence>
<protein>
    <recommendedName>
        <fullName evidence="1">COMM domain-containing protein</fullName>
    </recommendedName>
</protein>
<dbReference type="InterPro" id="IPR017920">
    <property type="entry name" value="COMM"/>
</dbReference>
<dbReference type="Proteomes" id="UP001634394">
    <property type="component" value="Unassembled WGS sequence"/>
</dbReference>
<dbReference type="PANTHER" id="PTHR16231:SF0">
    <property type="entry name" value="COMM DOMAIN-CONTAINING PROTEIN 8"/>
    <property type="match status" value="1"/>
</dbReference>